<dbReference type="InterPro" id="IPR003245">
    <property type="entry name" value="Phytocyanin_dom"/>
</dbReference>
<name>A0AAN9EWF1_CLITE</name>
<evidence type="ECO:0000256" key="11">
    <source>
        <dbReference type="SAM" id="SignalP"/>
    </source>
</evidence>
<dbReference type="EMBL" id="JAYKXN010000008">
    <property type="protein sequence ID" value="KAK7265037.1"/>
    <property type="molecule type" value="Genomic_DNA"/>
</dbReference>
<comment type="caution">
    <text evidence="13">The sequence shown here is derived from an EMBL/GenBank/DDBJ whole genome shotgun (WGS) entry which is preliminary data.</text>
</comment>
<feature type="region of interest" description="Disordered" evidence="10">
    <location>
        <begin position="136"/>
        <end position="155"/>
    </location>
</feature>
<reference evidence="13 14" key="1">
    <citation type="submission" date="2024-01" db="EMBL/GenBank/DDBJ databases">
        <title>The genomes of 5 underutilized Papilionoideae crops provide insights into root nodulation and disease resistance.</title>
        <authorList>
            <person name="Yuan L."/>
        </authorList>
    </citation>
    <scope>NUCLEOTIDE SEQUENCE [LARGE SCALE GENOMIC DNA]</scope>
    <source>
        <strain evidence="13">LY-2023</strain>
        <tissue evidence="13">Leaf</tissue>
    </source>
</reference>
<evidence type="ECO:0000256" key="8">
    <source>
        <dbReference type="ARBA" id="ARBA00023288"/>
    </source>
</evidence>
<evidence type="ECO:0000256" key="4">
    <source>
        <dbReference type="ARBA" id="ARBA00022729"/>
    </source>
</evidence>
<evidence type="ECO:0000256" key="10">
    <source>
        <dbReference type="SAM" id="MobiDB-lite"/>
    </source>
</evidence>
<gene>
    <name evidence="13" type="ORF">RJT34_32653</name>
</gene>
<dbReference type="InterPro" id="IPR039391">
    <property type="entry name" value="Phytocyanin-like"/>
</dbReference>
<evidence type="ECO:0000256" key="7">
    <source>
        <dbReference type="ARBA" id="ARBA00023180"/>
    </source>
</evidence>
<dbReference type="SUPFAM" id="SSF49503">
    <property type="entry name" value="Cupredoxins"/>
    <property type="match status" value="1"/>
</dbReference>
<keyword evidence="3" id="KW-0336">GPI-anchor</keyword>
<feature type="domain" description="Phytocyanin" evidence="12">
    <location>
        <begin position="27"/>
        <end position="130"/>
    </location>
</feature>
<proteinExistence type="inferred from homology"/>
<evidence type="ECO:0000313" key="13">
    <source>
        <dbReference type="EMBL" id="KAK7265037.1"/>
    </source>
</evidence>
<evidence type="ECO:0000256" key="2">
    <source>
        <dbReference type="ARBA" id="ARBA00022475"/>
    </source>
</evidence>
<sequence>MAVFSKTSYLLLLCMLLFFVGSNINCTEFEVEAQDGWVVPKSKDNSQMYNQWASQNRFKVNDTVRFKYKNDSVMVVTEEEYEKCKSTRPLFSSNNGDTVFKFDRPGLFYFISGVSGHCDKGQKMIIKVLDLEAAPSPRSANDSAQTSPSKGGVSQMTPMNVITASTLFVLSTFTMQLYA</sequence>
<feature type="compositionally biased region" description="Polar residues" evidence="10">
    <location>
        <begin position="138"/>
        <end position="155"/>
    </location>
</feature>
<keyword evidence="8" id="KW-0449">Lipoprotein</keyword>
<comment type="subcellular location">
    <subcellularLocation>
        <location evidence="1">Cell membrane</location>
        <topology evidence="1">Lipid-anchor</topology>
        <topology evidence="1">GPI-anchor</topology>
    </subcellularLocation>
</comment>
<feature type="chain" id="PRO_5043044613" description="Phytocyanin domain-containing protein" evidence="11">
    <location>
        <begin position="23"/>
        <end position="179"/>
    </location>
</feature>
<dbReference type="FunFam" id="2.60.40.420:FF:000010">
    <property type="entry name" value="Early nodulin-like protein 1"/>
    <property type="match status" value="1"/>
</dbReference>
<keyword evidence="6" id="KW-1015">Disulfide bond</keyword>
<dbReference type="AlphaFoldDB" id="A0AAN9EWF1"/>
<keyword evidence="7" id="KW-0325">Glycoprotein</keyword>
<evidence type="ECO:0000256" key="1">
    <source>
        <dbReference type="ARBA" id="ARBA00004609"/>
    </source>
</evidence>
<protein>
    <recommendedName>
        <fullName evidence="12">Phytocyanin domain-containing protein</fullName>
    </recommendedName>
</protein>
<evidence type="ECO:0000256" key="6">
    <source>
        <dbReference type="ARBA" id="ARBA00023157"/>
    </source>
</evidence>
<dbReference type="Pfam" id="PF02298">
    <property type="entry name" value="Cu_bind_like"/>
    <property type="match status" value="1"/>
</dbReference>
<keyword evidence="2" id="KW-1003">Cell membrane</keyword>
<organism evidence="13 14">
    <name type="scientific">Clitoria ternatea</name>
    <name type="common">Butterfly pea</name>
    <dbReference type="NCBI Taxonomy" id="43366"/>
    <lineage>
        <taxon>Eukaryota</taxon>
        <taxon>Viridiplantae</taxon>
        <taxon>Streptophyta</taxon>
        <taxon>Embryophyta</taxon>
        <taxon>Tracheophyta</taxon>
        <taxon>Spermatophyta</taxon>
        <taxon>Magnoliopsida</taxon>
        <taxon>eudicotyledons</taxon>
        <taxon>Gunneridae</taxon>
        <taxon>Pentapetalae</taxon>
        <taxon>rosids</taxon>
        <taxon>fabids</taxon>
        <taxon>Fabales</taxon>
        <taxon>Fabaceae</taxon>
        <taxon>Papilionoideae</taxon>
        <taxon>50 kb inversion clade</taxon>
        <taxon>NPAAA clade</taxon>
        <taxon>indigoferoid/millettioid clade</taxon>
        <taxon>Phaseoleae</taxon>
        <taxon>Clitoria</taxon>
    </lineage>
</organism>
<keyword evidence="5" id="KW-0472">Membrane</keyword>
<evidence type="ECO:0000256" key="3">
    <source>
        <dbReference type="ARBA" id="ARBA00022622"/>
    </source>
</evidence>
<keyword evidence="4 11" id="KW-0732">Signal</keyword>
<feature type="signal peptide" evidence="11">
    <location>
        <begin position="1"/>
        <end position="22"/>
    </location>
</feature>
<keyword evidence="14" id="KW-1185">Reference proteome</keyword>
<evidence type="ECO:0000259" key="12">
    <source>
        <dbReference type="PROSITE" id="PS51485"/>
    </source>
</evidence>
<accession>A0AAN9EWF1</accession>
<dbReference type="InterPro" id="IPR008972">
    <property type="entry name" value="Cupredoxin"/>
</dbReference>
<evidence type="ECO:0000256" key="5">
    <source>
        <dbReference type="ARBA" id="ARBA00023136"/>
    </source>
</evidence>
<dbReference type="GO" id="GO:0098552">
    <property type="term" value="C:side of membrane"/>
    <property type="evidence" value="ECO:0007669"/>
    <property type="project" value="UniProtKB-KW"/>
</dbReference>
<dbReference type="GO" id="GO:0009055">
    <property type="term" value="F:electron transfer activity"/>
    <property type="evidence" value="ECO:0007669"/>
    <property type="project" value="InterPro"/>
</dbReference>
<dbReference type="GO" id="GO:0005886">
    <property type="term" value="C:plasma membrane"/>
    <property type="evidence" value="ECO:0007669"/>
    <property type="project" value="UniProtKB-SubCell"/>
</dbReference>
<dbReference type="Proteomes" id="UP001359559">
    <property type="component" value="Unassembled WGS sequence"/>
</dbReference>
<dbReference type="PROSITE" id="PS51485">
    <property type="entry name" value="PHYTOCYANIN"/>
    <property type="match status" value="1"/>
</dbReference>
<evidence type="ECO:0000256" key="9">
    <source>
        <dbReference type="ARBA" id="ARBA00035011"/>
    </source>
</evidence>
<dbReference type="PANTHER" id="PTHR33021">
    <property type="entry name" value="BLUE COPPER PROTEIN"/>
    <property type="match status" value="1"/>
</dbReference>
<comment type="similarity">
    <text evidence="9">Belongs to the early nodulin-like (ENODL) family.</text>
</comment>
<evidence type="ECO:0000313" key="14">
    <source>
        <dbReference type="Proteomes" id="UP001359559"/>
    </source>
</evidence>
<dbReference type="InterPro" id="IPR041846">
    <property type="entry name" value="ENL_dom"/>
</dbReference>
<dbReference type="CDD" id="cd11019">
    <property type="entry name" value="OsENODL1_like"/>
    <property type="match status" value="1"/>
</dbReference>
<dbReference type="Gene3D" id="2.60.40.420">
    <property type="entry name" value="Cupredoxins - blue copper proteins"/>
    <property type="match status" value="1"/>
</dbReference>
<dbReference type="PANTHER" id="PTHR33021:SF289">
    <property type="entry name" value="EARLY NODULIN-LIKE PROTEIN 5-RELATED"/>
    <property type="match status" value="1"/>
</dbReference>